<dbReference type="PANTHER" id="PTHR23043:SF39">
    <property type="entry name" value="DYSFUSION, ISOFORM D"/>
    <property type="match status" value="1"/>
</dbReference>
<protein>
    <recommendedName>
        <fullName evidence="10">PAS domain-containing protein</fullName>
    </recommendedName>
</protein>
<evidence type="ECO:0000259" key="7">
    <source>
        <dbReference type="PROSITE" id="PS50888"/>
    </source>
</evidence>
<organism evidence="8 9">
    <name type="scientific">Necator americanus</name>
    <name type="common">Human hookworm</name>
    <dbReference type="NCBI Taxonomy" id="51031"/>
    <lineage>
        <taxon>Eukaryota</taxon>
        <taxon>Metazoa</taxon>
        <taxon>Ecdysozoa</taxon>
        <taxon>Nematoda</taxon>
        <taxon>Chromadorea</taxon>
        <taxon>Rhabditida</taxon>
        <taxon>Rhabditina</taxon>
        <taxon>Rhabditomorpha</taxon>
        <taxon>Strongyloidea</taxon>
        <taxon>Ancylostomatidae</taxon>
        <taxon>Bunostominae</taxon>
        <taxon>Necator</taxon>
    </lineage>
</organism>
<proteinExistence type="predicted"/>
<comment type="caution">
    <text evidence="8">The sequence shown here is derived from an EMBL/GenBank/DDBJ whole genome shotgun (WGS) entry which is preliminary data.</text>
</comment>
<keyword evidence="9" id="KW-1185">Reference proteome</keyword>
<keyword evidence="3" id="KW-0238">DNA-binding</keyword>
<dbReference type="CDD" id="cd19697">
    <property type="entry name" value="bHLH-PAS_NPAS4_PASD10"/>
    <property type="match status" value="1"/>
</dbReference>
<evidence type="ECO:0000256" key="3">
    <source>
        <dbReference type="ARBA" id="ARBA00023125"/>
    </source>
</evidence>
<keyword evidence="4" id="KW-0804">Transcription</keyword>
<evidence type="ECO:0000256" key="1">
    <source>
        <dbReference type="ARBA" id="ARBA00004123"/>
    </source>
</evidence>
<dbReference type="PROSITE" id="PS50112">
    <property type="entry name" value="PAS"/>
    <property type="match status" value="1"/>
</dbReference>
<evidence type="ECO:0000313" key="8">
    <source>
        <dbReference type="EMBL" id="KAK6756916.1"/>
    </source>
</evidence>
<keyword evidence="2" id="KW-0805">Transcription regulation</keyword>
<accession>A0ABR1E4C1</accession>
<evidence type="ECO:0000256" key="4">
    <source>
        <dbReference type="ARBA" id="ARBA00023163"/>
    </source>
</evidence>
<evidence type="ECO:0000256" key="5">
    <source>
        <dbReference type="ARBA" id="ARBA00023242"/>
    </source>
</evidence>
<evidence type="ECO:0008006" key="10">
    <source>
        <dbReference type="Google" id="ProtNLM"/>
    </source>
</evidence>
<comment type="subcellular location">
    <subcellularLocation>
        <location evidence="1">Nucleus</location>
    </subcellularLocation>
</comment>
<gene>
    <name evidence="8" type="primary">Necator_chrV.g19795</name>
    <name evidence="8" type="ORF">RB195_015003</name>
</gene>
<reference evidence="8 9" key="1">
    <citation type="submission" date="2023-08" db="EMBL/GenBank/DDBJ databases">
        <title>A Necator americanus chromosomal reference genome.</title>
        <authorList>
            <person name="Ilik V."/>
            <person name="Petrzelkova K.J."/>
            <person name="Pardy F."/>
            <person name="Fuh T."/>
            <person name="Niatou-Singa F.S."/>
            <person name="Gouil Q."/>
            <person name="Baker L."/>
            <person name="Ritchie M.E."/>
            <person name="Jex A.R."/>
            <person name="Gazzola D."/>
            <person name="Li H."/>
            <person name="Toshio Fujiwara R."/>
            <person name="Zhan B."/>
            <person name="Aroian R.V."/>
            <person name="Pafco B."/>
            <person name="Schwarz E.M."/>
        </authorList>
    </citation>
    <scope>NUCLEOTIDE SEQUENCE [LARGE SCALE GENOMIC DNA]</scope>
    <source>
        <strain evidence="8 9">Aroian</strain>
        <tissue evidence="8">Whole animal</tissue>
    </source>
</reference>
<dbReference type="SUPFAM" id="SSF55785">
    <property type="entry name" value="PYP-like sensor domain (PAS domain)"/>
    <property type="match status" value="2"/>
</dbReference>
<dbReference type="Pfam" id="PF23183">
    <property type="entry name" value="bHLH_NPAS4"/>
    <property type="match status" value="1"/>
</dbReference>
<dbReference type="PROSITE" id="PS50888">
    <property type="entry name" value="BHLH"/>
    <property type="match status" value="1"/>
</dbReference>
<name>A0ABR1E4C1_NECAM</name>
<evidence type="ECO:0000256" key="2">
    <source>
        <dbReference type="ARBA" id="ARBA00023015"/>
    </source>
</evidence>
<dbReference type="EMBL" id="JAVFWL010000005">
    <property type="protein sequence ID" value="KAK6756916.1"/>
    <property type="molecule type" value="Genomic_DNA"/>
</dbReference>
<dbReference type="InterPro" id="IPR035965">
    <property type="entry name" value="PAS-like_dom_sf"/>
</dbReference>
<dbReference type="Gene3D" id="3.30.450.20">
    <property type="entry name" value="PAS domain"/>
    <property type="match status" value="2"/>
</dbReference>
<evidence type="ECO:0000259" key="6">
    <source>
        <dbReference type="PROSITE" id="PS50112"/>
    </source>
</evidence>
<dbReference type="CDD" id="cd00130">
    <property type="entry name" value="PAS"/>
    <property type="match status" value="2"/>
</dbReference>
<feature type="domain" description="PAS" evidence="6">
    <location>
        <begin position="206"/>
        <end position="257"/>
    </location>
</feature>
<feature type="domain" description="BHLH" evidence="7">
    <location>
        <begin position="122"/>
        <end position="175"/>
    </location>
</feature>
<dbReference type="PANTHER" id="PTHR23043">
    <property type="entry name" value="HYPOXIA-INDUCIBLE FACTOR 1 ALPHA"/>
    <property type="match status" value="1"/>
</dbReference>
<dbReference type="InterPro" id="IPR000014">
    <property type="entry name" value="PAS"/>
</dbReference>
<dbReference type="SMART" id="SM00091">
    <property type="entry name" value="PAS"/>
    <property type="match status" value="2"/>
</dbReference>
<keyword evidence="5" id="KW-0539">Nucleus</keyword>
<sequence>MNGRQQRIVRKGMRGQELEKAIYSAETVYAPVLDTANGVAVAKATLPIWQEYFDTLLDCQQGSLSLLHCTVYTTHPNHFCTCKDLGSGDLPESVLPLYIAIRRSESPPCYYEAVNRCGGQFDLLQSTRGASKQRRDQINVEIQRLRDLLPLSESIKDRLFQLQVMSLGCIYIRKHRYQKHILRTISENSIPLPKGVDACKALRGFLIMLNRSGKLLHVSDNASEYLGHSIEEIMCQGDSIFDLVDPRDHPAVQTELNSGPQPTTSFPEERVFLCRLNLARTAKRQLQYHKFILLQGRYIHPAEYFQAIANTPDAAQPIFAAYCQPVINPENAESLSSGNTEVFTSQHYLDMTFREVDHMCAYHLGFEREDLKGQSWYSLLHPLHIPEVAYKHRLLCQEKEGSVLALIKMRTATGDWIWLHTVFAVRGNLSHEQQDGRRVRHVIHCYYQTLSGIEAATLQANSWLYNIRHTYPSAFPCQDSPTPDRPLSPVSPFPVESTFSQTLDQLVPFIKQEPFNPIAMVPHYGISCGQIKVEIPMKTMPHISMFTPESSSPESSASLTSALFSQPFFSGQAANDSATPMDDFNCILPLTIKGTLPDLRDGLDDFFREVEQPVERSAGAVAPVTSTTNISHSPEQATELFKYLGPALFGPTAQSNEVQNNPINGVHCNRKRSWVV</sequence>
<dbReference type="InterPro" id="IPR011598">
    <property type="entry name" value="bHLH_dom"/>
</dbReference>
<dbReference type="Pfam" id="PF14598">
    <property type="entry name" value="PAS_11"/>
    <property type="match status" value="1"/>
</dbReference>
<dbReference type="InterPro" id="IPR056192">
    <property type="entry name" value="bHLH_NPAS4"/>
</dbReference>
<evidence type="ECO:0000313" key="9">
    <source>
        <dbReference type="Proteomes" id="UP001303046"/>
    </source>
</evidence>
<dbReference type="Proteomes" id="UP001303046">
    <property type="component" value="Unassembled WGS sequence"/>
</dbReference>